<dbReference type="Proteomes" id="UP000244912">
    <property type="component" value="Unassembled WGS sequence"/>
</dbReference>
<keyword evidence="3" id="KW-1185">Reference proteome</keyword>
<sequence>MRILFSILIVAVSGPASAQSIAFAQAVEQSWGIGTGATIEDATQAARSNCVAEGGFPEDCIVTTACEIAGHSVDVFLQHREGPHWHETHCGLPDRATAEAVGETLCDGSLRPYLIECMVSQIWSPDGTPLIEW</sequence>
<dbReference type="RefSeq" id="WP_108893758.1">
    <property type="nucleotide sequence ID" value="NZ_ONZF01000003.1"/>
</dbReference>
<evidence type="ECO:0000256" key="1">
    <source>
        <dbReference type="SAM" id="SignalP"/>
    </source>
</evidence>
<evidence type="ECO:0008006" key="4">
    <source>
        <dbReference type="Google" id="ProtNLM"/>
    </source>
</evidence>
<reference evidence="2 3" key="1">
    <citation type="submission" date="2018-03" db="EMBL/GenBank/DDBJ databases">
        <authorList>
            <person name="Keele B.F."/>
        </authorList>
    </citation>
    <scope>NUCLEOTIDE SEQUENCE [LARGE SCALE GENOMIC DNA]</scope>
    <source>
        <strain evidence="2 3">CECT 8504</strain>
    </source>
</reference>
<evidence type="ECO:0000313" key="2">
    <source>
        <dbReference type="EMBL" id="SPJ23900.1"/>
    </source>
</evidence>
<protein>
    <recommendedName>
        <fullName evidence="4">DUF4189 domain-containing protein</fullName>
    </recommendedName>
</protein>
<dbReference type="AlphaFoldDB" id="A0A2R8BUT4"/>
<feature type="signal peptide" evidence="1">
    <location>
        <begin position="1"/>
        <end position="18"/>
    </location>
</feature>
<gene>
    <name evidence="2" type="ORF">PAA8504_01720</name>
</gene>
<organism evidence="2 3">
    <name type="scientific">Palleronia abyssalis</name>
    <dbReference type="NCBI Taxonomy" id="1501240"/>
    <lineage>
        <taxon>Bacteria</taxon>
        <taxon>Pseudomonadati</taxon>
        <taxon>Pseudomonadota</taxon>
        <taxon>Alphaproteobacteria</taxon>
        <taxon>Rhodobacterales</taxon>
        <taxon>Roseobacteraceae</taxon>
        <taxon>Palleronia</taxon>
    </lineage>
</organism>
<accession>A0A2R8BUT4</accession>
<evidence type="ECO:0000313" key="3">
    <source>
        <dbReference type="Proteomes" id="UP000244912"/>
    </source>
</evidence>
<dbReference type="EMBL" id="ONZF01000003">
    <property type="protein sequence ID" value="SPJ23900.1"/>
    <property type="molecule type" value="Genomic_DNA"/>
</dbReference>
<name>A0A2R8BUT4_9RHOB</name>
<feature type="chain" id="PRO_5015316067" description="DUF4189 domain-containing protein" evidence="1">
    <location>
        <begin position="19"/>
        <end position="133"/>
    </location>
</feature>
<dbReference type="OrthoDB" id="7864325at2"/>
<proteinExistence type="predicted"/>
<keyword evidence="1" id="KW-0732">Signal</keyword>